<feature type="domain" description="Multidrug resistance protein MdtA-like barrel-sandwich hybrid" evidence="3">
    <location>
        <begin position="95"/>
        <end position="231"/>
    </location>
</feature>
<dbReference type="Gene3D" id="1.10.287.470">
    <property type="entry name" value="Helix hairpin bin"/>
    <property type="match status" value="1"/>
</dbReference>
<dbReference type="EMBL" id="NPEU01000123">
    <property type="protein sequence ID" value="RAI38487.1"/>
    <property type="molecule type" value="Genomic_DNA"/>
</dbReference>
<organism evidence="4 5">
    <name type="scientific">Rhodoplanes elegans</name>
    <dbReference type="NCBI Taxonomy" id="29408"/>
    <lineage>
        <taxon>Bacteria</taxon>
        <taxon>Pseudomonadati</taxon>
        <taxon>Pseudomonadota</taxon>
        <taxon>Alphaproteobacteria</taxon>
        <taxon>Hyphomicrobiales</taxon>
        <taxon>Nitrobacteraceae</taxon>
        <taxon>Rhodoplanes</taxon>
    </lineage>
</organism>
<protein>
    <submittedName>
        <fullName evidence="4">Efflux transporter periplasmic adaptor subunit</fullName>
    </submittedName>
</protein>
<dbReference type="SUPFAM" id="SSF111369">
    <property type="entry name" value="HlyD-like secretion proteins"/>
    <property type="match status" value="1"/>
</dbReference>
<feature type="compositionally biased region" description="Basic and acidic residues" evidence="2">
    <location>
        <begin position="20"/>
        <end position="33"/>
    </location>
</feature>
<dbReference type="OrthoDB" id="7914255at2"/>
<dbReference type="AlphaFoldDB" id="A0A327KJ20"/>
<dbReference type="NCBIfam" id="TIGR01730">
    <property type="entry name" value="RND_mfp"/>
    <property type="match status" value="1"/>
</dbReference>
<dbReference type="Gene3D" id="2.40.420.20">
    <property type="match status" value="1"/>
</dbReference>
<dbReference type="Gene3D" id="2.40.50.100">
    <property type="match status" value="1"/>
</dbReference>
<gene>
    <name evidence="4" type="ORF">CH338_12520</name>
</gene>
<dbReference type="InterPro" id="IPR058625">
    <property type="entry name" value="MdtA-like_BSH"/>
</dbReference>
<evidence type="ECO:0000313" key="4">
    <source>
        <dbReference type="EMBL" id="RAI38487.1"/>
    </source>
</evidence>
<proteinExistence type="inferred from homology"/>
<dbReference type="InterPro" id="IPR006143">
    <property type="entry name" value="RND_pump_MFP"/>
</dbReference>
<evidence type="ECO:0000313" key="5">
    <source>
        <dbReference type="Proteomes" id="UP000248863"/>
    </source>
</evidence>
<dbReference type="Proteomes" id="UP000248863">
    <property type="component" value="Unassembled WGS sequence"/>
</dbReference>
<comment type="similarity">
    <text evidence="1">Belongs to the membrane fusion protein (MFP) (TC 8.A.1) family.</text>
</comment>
<dbReference type="Pfam" id="PF25917">
    <property type="entry name" value="BSH_RND"/>
    <property type="match status" value="1"/>
</dbReference>
<dbReference type="PANTHER" id="PTHR30469:SF15">
    <property type="entry name" value="HLYD FAMILY OF SECRETION PROTEINS"/>
    <property type="match status" value="1"/>
</dbReference>
<comment type="caution">
    <text evidence="4">The sequence shown here is derived from an EMBL/GenBank/DDBJ whole genome shotgun (WGS) entry which is preliminary data.</text>
</comment>
<keyword evidence="5" id="KW-1185">Reference proteome</keyword>
<feature type="region of interest" description="Disordered" evidence="2">
    <location>
        <begin position="1"/>
        <end position="37"/>
    </location>
</feature>
<dbReference type="GO" id="GO:0015562">
    <property type="term" value="F:efflux transmembrane transporter activity"/>
    <property type="evidence" value="ECO:0007669"/>
    <property type="project" value="TreeGrafter"/>
</dbReference>
<dbReference type="GO" id="GO:1990281">
    <property type="term" value="C:efflux pump complex"/>
    <property type="evidence" value="ECO:0007669"/>
    <property type="project" value="TreeGrafter"/>
</dbReference>
<dbReference type="RefSeq" id="WP_111357507.1">
    <property type="nucleotide sequence ID" value="NZ_NHSK01000143.1"/>
</dbReference>
<evidence type="ECO:0000259" key="3">
    <source>
        <dbReference type="Pfam" id="PF25917"/>
    </source>
</evidence>
<dbReference type="PANTHER" id="PTHR30469">
    <property type="entry name" value="MULTIDRUG RESISTANCE PROTEIN MDTA"/>
    <property type="match status" value="1"/>
</dbReference>
<evidence type="ECO:0000256" key="2">
    <source>
        <dbReference type="SAM" id="MobiDB-lite"/>
    </source>
</evidence>
<name>A0A327KJ20_9BRAD</name>
<reference evidence="4 5" key="1">
    <citation type="submission" date="2017-07" db="EMBL/GenBank/DDBJ databases">
        <title>Draft Genome Sequences of Select Purple Nonsulfur Bacteria.</title>
        <authorList>
            <person name="Lasarre B."/>
            <person name="Mckinlay J.B."/>
        </authorList>
    </citation>
    <scope>NUCLEOTIDE SEQUENCE [LARGE SCALE GENOMIC DNA]</scope>
    <source>
        <strain evidence="4 5">DSM 11907</strain>
    </source>
</reference>
<sequence>MTVSGTAPDAPRACRFRPRPAAEHATPDTDRAPLRLADPGVSRLGDKERAVVRAFVLALLLGGAATSSEAGTLTVASAAVADEKAVFATVESANVVPARARIGGTVVRLAVRYGDEVKQGQTVAVVGDDKLMLQTRSLDAQIAGLEAQVSQATIDLERTQSLFDKGTVARSRLDEVRTAFNVADNALKARRAERAVIEQQLAEGTVLAPTAGRVLKVPVTPGTVILPGEPVAQIAEANFVLRLRVPERHAKFLKAGDPVRIDGEALGRGEATFGKVRLVYPQIEDGRVVADAAVDGLGDYFVGERIRVWVSAGERTAVTVPAAAVTTRFGIDYVRLSRNGGTIDVPVQRGRTVRRPGEPDAVEILSGLVPGDRLVTP</sequence>
<evidence type="ECO:0000256" key="1">
    <source>
        <dbReference type="ARBA" id="ARBA00009477"/>
    </source>
</evidence>
<accession>A0A327KJ20</accession>